<accession>D8TJ40</accession>
<dbReference type="PROSITE" id="PS50089">
    <property type="entry name" value="ZF_RING_2"/>
    <property type="match status" value="1"/>
</dbReference>
<name>D8TJ40_VOLCA</name>
<keyword evidence="5" id="KW-1185">Reference proteome</keyword>
<feature type="region of interest" description="Disordered" evidence="2">
    <location>
        <begin position="1"/>
        <end position="43"/>
    </location>
</feature>
<evidence type="ECO:0000256" key="2">
    <source>
        <dbReference type="SAM" id="MobiDB-lite"/>
    </source>
</evidence>
<evidence type="ECO:0000256" key="1">
    <source>
        <dbReference type="PROSITE-ProRule" id="PRU00175"/>
    </source>
</evidence>
<dbReference type="InterPro" id="IPR013083">
    <property type="entry name" value="Znf_RING/FYVE/PHD"/>
</dbReference>
<dbReference type="SMART" id="SM00184">
    <property type="entry name" value="RING"/>
    <property type="match status" value="1"/>
</dbReference>
<dbReference type="InterPro" id="IPR001841">
    <property type="entry name" value="Znf_RING"/>
</dbReference>
<keyword evidence="1" id="KW-0479">Metal-binding</keyword>
<protein>
    <recommendedName>
        <fullName evidence="3">RING-type domain-containing protein</fullName>
    </recommendedName>
</protein>
<dbReference type="PANTHER" id="PTHR47530">
    <property type="entry name" value="E3 UBIQUITIN LIGASE BIG BROTHER-RELATED"/>
    <property type="match status" value="1"/>
</dbReference>
<dbReference type="STRING" id="3068.D8TJ40"/>
<proteinExistence type="predicted"/>
<dbReference type="InParanoid" id="D8TJ40"/>
<dbReference type="eggNOG" id="KOG0800">
    <property type="taxonomic scope" value="Eukaryota"/>
</dbReference>
<evidence type="ECO:0000313" key="4">
    <source>
        <dbReference type="EMBL" id="EFJ52471.1"/>
    </source>
</evidence>
<gene>
    <name evidence="4" type="ORF">VOLCADRAFT_86603</name>
</gene>
<reference evidence="4 5" key="1">
    <citation type="journal article" date="2010" name="Science">
        <title>Genomic analysis of organismal complexity in the multicellular green alga Volvox carteri.</title>
        <authorList>
            <person name="Prochnik S.E."/>
            <person name="Umen J."/>
            <person name="Nedelcu A.M."/>
            <person name="Hallmann A."/>
            <person name="Miller S.M."/>
            <person name="Nishii I."/>
            <person name="Ferris P."/>
            <person name="Kuo A."/>
            <person name="Mitros T."/>
            <person name="Fritz-Laylin L.K."/>
            <person name="Hellsten U."/>
            <person name="Chapman J."/>
            <person name="Simakov O."/>
            <person name="Rensing S.A."/>
            <person name="Terry A."/>
            <person name="Pangilinan J."/>
            <person name="Kapitonov V."/>
            <person name="Jurka J."/>
            <person name="Salamov A."/>
            <person name="Shapiro H."/>
            <person name="Schmutz J."/>
            <person name="Grimwood J."/>
            <person name="Lindquist E."/>
            <person name="Lucas S."/>
            <person name="Grigoriev I.V."/>
            <person name="Schmitt R."/>
            <person name="Kirk D."/>
            <person name="Rokhsar D.S."/>
        </authorList>
    </citation>
    <scope>NUCLEOTIDE SEQUENCE [LARGE SCALE GENOMIC DNA]</scope>
    <source>
        <strain evidence="5">f. Nagariensis / Eve</strain>
    </source>
</reference>
<feature type="compositionally biased region" description="Acidic residues" evidence="2">
    <location>
        <begin position="30"/>
        <end position="40"/>
    </location>
</feature>
<dbReference type="OrthoDB" id="8062037at2759"/>
<dbReference type="Gene3D" id="3.30.40.10">
    <property type="entry name" value="Zinc/RING finger domain, C3HC4 (zinc finger)"/>
    <property type="match status" value="1"/>
</dbReference>
<keyword evidence="1" id="KW-0863">Zinc-finger</keyword>
<dbReference type="RefSeq" id="XP_002946544.1">
    <property type="nucleotide sequence ID" value="XM_002946498.1"/>
</dbReference>
<organism evidence="5">
    <name type="scientific">Volvox carteri f. nagariensis</name>
    <dbReference type="NCBI Taxonomy" id="3068"/>
    <lineage>
        <taxon>Eukaryota</taxon>
        <taxon>Viridiplantae</taxon>
        <taxon>Chlorophyta</taxon>
        <taxon>core chlorophytes</taxon>
        <taxon>Chlorophyceae</taxon>
        <taxon>CS clade</taxon>
        <taxon>Chlamydomonadales</taxon>
        <taxon>Volvocaceae</taxon>
        <taxon>Volvox</taxon>
    </lineage>
</organism>
<keyword evidence="1" id="KW-0862">Zinc</keyword>
<dbReference type="InterPro" id="IPR043312">
    <property type="entry name" value="AtBBR-like"/>
</dbReference>
<sequence>MKVRKQNGPANAGQEAIVEAVDGAERGPSLEDEEQEEEEAERSAMQLSYEDMLALGELAGKVDKGLSAEALSRLPVVRVCALRGDSGVVSLNRCCICQLEFEEAEDATPLSCRHCYHSDCVRQWLQQSKACPICGKEVEAV</sequence>
<dbReference type="Pfam" id="PF13639">
    <property type="entry name" value="zf-RING_2"/>
    <property type="match status" value="1"/>
</dbReference>
<dbReference type="SUPFAM" id="SSF57850">
    <property type="entry name" value="RING/U-box"/>
    <property type="match status" value="1"/>
</dbReference>
<dbReference type="AlphaFoldDB" id="D8TJ40"/>
<evidence type="ECO:0000259" key="3">
    <source>
        <dbReference type="PROSITE" id="PS50089"/>
    </source>
</evidence>
<dbReference type="KEGG" id="vcn:VOLCADRAFT_86603"/>
<evidence type="ECO:0000313" key="5">
    <source>
        <dbReference type="Proteomes" id="UP000001058"/>
    </source>
</evidence>
<feature type="domain" description="RING-type" evidence="3">
    <location>
        <begin position="94"/>
        <end position="134"/>
    </location>
</feature>
<dbReference type="EMBL" id="GL378324">
    <property type="protein sequence ID" value="EFJ52471.1"/>
    <property type="molecule type" value="Genomic_DNA"/>
</dbReference>
<dbReference type="GO" id="GO:0008270">
    <property type="term" value="F:zinc ion binding"/>
    <property type="evidence" value="ECO:0007669"/>
    <property type="project" value="UniProtKB-KW"/>
</dbReference>
<dbReference type="Proteomes" id="UP000001058">
    <property type="component" value="Unassembled WGS sequence"/>
</dbReference>
<dbReference type="GeneID" id="9624510"/>
<dbReference type="PANTHER" id="PTHR47530:SF4">
    <property type="entry name" value="E3 UBIQUITIN LIGASE BIG BROTHER-RELATED"/>
    <property type="match status" value="1"/>
</dbReference>